<gene>
    <name evidence="2" type="ORF">Taro_015513</name>
</gene>
<name>A0A843UTE2_COLES</name>
<keyword evidence="1" id="KW-1133">Transmembrane helix</keyword>
<evidence type="ECO:0000313" key="3">
    <source>
        <dbReference type="Proteomes" id="UP000652761"/>
    </source>
</evidence>
<keyword evidence="3" id="KW-1185">Reference proteome</keyword>
<accession>A0A843UTE2</accession>
<evidence type="ECO:0000313" key="2">
    <source>
        <dbReference type="EMBL" id="MQL83029.1"/>
    </source>
</evidence>
<keyword evidence="1" id="KW-0812">Transmembrane</keyword>
<proteinExistence type="predicted"/>
<organism evidence="2 3">
    <name type="scientific">Colocasia esculenta</name>
    <name type="common">Wild taro</name>
    <name type="synonym">Arum esculentum</name>
    <dbReference type="NCBI Taxonomy" id="4460"/>
    <lineage>
        <taxon>Eukaryota</taxon>
        <taxon>Viridiplantae</taxon>
        <taxon>Streptophyta</taxon>
        <taxon>Embryophyta</taxon>
        <taxon>Tracheophyta</taxon>
        <taxon>Spermatophyta</taxon>
        <taxon>Magnoliopsida</taxon>
        <taxon>Liliopsida</taxon>
        <taxon>Araceae</taxon>
        <taxon>Aroideae</taxon>
        <taxon>Colocasieae</taxon>
        <taxon>Colocasia</taxon>
    </lineage>
</organism>
<sequence>MDRSIHSRFCRSGGFKFKFGLCPPDRPLIRLNRWIPVRSDPIRGSTQGCSPFPPAPPACSSTAAGLLLLLLLFFFFLLSSFSSSTLFPLKLERDCQFLEDCFFCKFLRWSDATELI</sequence>
<keyword evidence="1" id="KW-0472">Membrane</keyword>
<dbReference type="Proteomes" id="UP000652761">
    <property type="component" value="Unassembled WGS sequence"/>
</dbReference>
<protein>
    <submittedName>
        <fullName evidence="2">Uncharacterized protein</fullName>
    </submittedName>
</protein>
<dbReference type="EMBL" id="NMUH01000668">
    <property type="protein sequence ID" value="MQL83029.1"/>
    <property type="molecule type" value="Genomic_DNA"/>
</dbReference>
<feature type="transmembrane region" description="Helical" evidence="1">
    <location>
        <begin position="62"/>
        <end position="81"/>
    </location>
</feature>
<evidence type="ECO:0000256" key="1">
    <source>
        <dbReference type="SAM" id="Phobius"/>
    </source>
</evidence>
<dbReference type="AlphaFoldDB" id="A0A843UTE2"/>
<reference evidence="2" key="1">
    <citation type="submission" date="2017-07" db="EMBL/GenBank/DDBJ databases">
        <title>Taro Niue Genome Assembly and Annotation.</title>
        <authorList>
            <person name="Atibalentja N."/>
            <person name="Keating K."/>
            <person name="Fields C.J."/>
        </authorList>
    </citation>
    <scope>NUCLEOTIDE SEQUENCE</scope>
    <source>
        <strain evidence="2">Niue_2</strain>
        <tissue evidence="2">Leaf</tissue>
    </source>
</reference>
<comment type="caution">
    <text evidence="2">The sequence shown here is derived from an EMBL/GenBank/DDBJ whole genome shotgun (WGS) entry which is preliminary data.</text>
</comment>